<dbReference type="RefSeq" id="WP_115753226.1">
    <property type="nucleotide sequence ID" value="NZ_LARY01000002.1"/>
</dbReference>
<evidence type="ECO:0000259" key="1">
    <source>
        <dbReference type="Pfam" id="PF02627"/>
    </source>
</evidence>
<gene>
    <name evidence="2" type="ORF">UR08_08420</name>
</gene>
<proteinExistence type="predicted"/>
<dbReference type="Pfam" id="PF02627">
    <property type="entry name" value="CMD"/>
    <property type="match status" value="1"/>
</dbReference>
<keyword evidence="3" id="KW-1185">Reference proteome</keyword>
<organism evidence="2 3">
    <name type="scientific">Listeria kieliensis</name>
    <dbReference type="NCBI Taxonomy" id="1621700"/>
    <lineage>
        <taxon>Bacteria</taxon>
        <taxon>Bacillati</taxon>
        <taxon>Bacillota</taxon>
        <taxon>Bacilli</taxon>
        <taxon>Bacillales</taxon>
        <taxon>Listeriaceae</taxon>
        <taxon>Listeria</taxon>
    </lineage>
</organism>
<dbReference type="InterPro" id="IPR029032">
    <property type="entry name" value="AhpD-like"/>
</dbReference>
<evidence type="ECO:0000313" key="2">
    <source>
        <dbReference type="EMBL" id="RDX00975.1"/>
    </source>
</evidence>
<dbReference type="Gene3D" id="1.20.1290.10">
    <property type="entry name" value="AhpD-like"/>
    <property type="match status" value="1"/>
</dbReference>
<sequence>MKQQIDYANTAKGAYSVMMEMEKYLKTTHLDPKLLQLVKIRASEINGCGYCLNMHTQEARNAGESEQRLYCVSAWRECTFYTEAERAALELCEHITLIPTKGVPDALYERVRKSFDEKDYVDLLYAINQINCWNRLSVATGTKAVKA</sequence>
<evidence type="ECO:0000313" key="3">
    <source>
        <dbReference type="Proteomes" id="UP000257055"/>
    </source>
</evidence>
<protein>
    <recommendedName>
        <fullName evidence="1">Carboxymuconolactone decarboxylase-like domain-containing protein</fullName>
    </recommendedName>
</protein>
<dbReference type="PANTHER" id="PTHR34846">
    <property type="entry name" value="4-CARBOXYMUCONOLACTONE DECARBOXYLASE FAMILY PROTEIN (AFU_ORTHOLOGUE AFUA_6G11590)"/>
    <property type="match status" value="1"/>
</dbReference>
<accession>A0A3D8TQB1</accession>
<comment type="caution">
    <text evidence="2">The sequence shown here is derived from an EMBL/GenBank/DDBJ whole genome shotgun (WGS) entry which is preliminary data.</text>
</comment>
<name>A0A3D8TQB1_9LIST</name>
<dbReference type="NCBIfam" id="TIGR00778">
    <property type="entry name" value="ahpD_dom"/>
    <property type="match status" value="1"/>
</dbReference>
<reference evidence="3" key="1">
    <citation type="submission" date="2015-04" db="EMBL/GenBank/DDBJ databases">
        <authorList>
            <person name="Schardt J."/>
            <person name="Mueller-Herbst S."/>
            <person name="Scherer S."/>
            <person name="Huptas C."/>
        </authorList>
    </citation>
    <scope>NUCLEOTIDE SEQUENCE [LARGE SCALE GENOMIC DNA]</scope>
    <source>
        <strain evidence="3">Kiel-L1</strain>
    </source>
</reference>
<dbReference type="InterPro" id="IPR004675">
    <property type="entry name" value="AhpD_core"/>
</dbReference>
<dbReference type="EMBL" id="LARY01000002">
    <property type="protein sequence ID" value="RDX00975.1"/>
    <property type="molecule type" value="Genomic_DNA"/>
</dbReference>
<dbReference type="InterPro" id="IPR003779">
    <property type="entry name" value="CMD-like"/>
</dbReference>
<dbReference type="AlphaFoldDB" id="A0A3D8TQB1"/>
<dbReference type="Proteomes" id="UP000257055">
    <property type="component" value="Unassembled WGS sequence"/>
</dbReference>
<dbReference type="GO" id="GO:0051920">
    <property type="term" value="F:peroxiredoxin activity"/>
    <property type="evidence" value="ECO:0007669"/>
    <property type="project" value="InterPro"/>
</dbReference>
<feature type="domain" description="Carboxymuconolactone decarboxylase-like" evidence="1">
    <location>
        <begin position="16"/>
        <end position="91"/>
    </location>
</feature>
<dbReference type="SUPFAM" id="SSF69118">
    <property type="entry name" value="AhpD-like"/>
    <property type="match status" value="1"/>
</dbReference>
<dbReference type="PANTHER" id="PTHR34846:SF10">
    <property type="entry name" value="CYTOPLASMIC PROTEIN"/>
    <property type="match status" value="1"/>
</dbReference>